<feature type="region of interest" description="Disordered" evidence="1">
    <location>
        <begin position="23"/>
        <end position="62"/>
    </location>
</feature>
<evidence type="ECO:0000256" key="1">
    <source>
        <dbReference type="SAM" id="MobiDB-lite"/>
    </source>
</evidence>
<feature type="compositionally biased region" description="Polar residues" evidence="1">
    <location>
        <begin position="32"/>
        <end position="56"/>
    </location>
</feature>
<dbReference type="EMBL" id="CADEAL010000368">
    <property type="protein sequence ID" value="CAB1419145.1"/>
    <property type="molecule type" value="Genomic_DNA"/>
</dbReference>
<comment type="caution">
    <text evidence="2">The sequence shown here is derived from an EMBL/GenBank/DDBJ whole genome shotgun (WGS) entry which is preliminary data.</text>
</comment>
<evidence type="ECO:0000313" key="3">
    <source>
        <dbReference type="Proteomes" id="UP001153269"/>
    </source>
</evidence>
<protein>
    <submittedName>
        <fullName evidence="2">Uncharacterized protein</fullName>
    </submittedName>
</protein>
<name>A0A9N7Y5G1_PLEPL</name>
<accession>A0A9N7Y5G1</accession>
<keyword evidence="3" id="KW-1185">Reference proteome</keyword>
<gene>
    <name evidence="2" type="ORF">PLEPLA_LOCUS6973</name>
</gene>
<evidence type="ECO:0000313" key="2">
    <source>
        <dbReference type="EMBL" id="CAB1419145.1"/>
    </source>
</evidence>
<proteinExistence type="predicted"/>
<sequence>MFVPGQEAVKEISKIPQGMMVIHATEGKVHGQQPSRPRSTIQTRRHSSPQSPSTAAHQDPSRAAAAVLVQCPYPMANATQGPQHWVQHHDPRCAINKPQSMDTCCGILDKL</sequence>
<reference evidence="2" key="1">
    <citation type="submission" date="2020-03" db="EMBL/GenBank/DDBJ databases">
        <authorList>
            <person name="Weist P."/>
        </authorList>
    </citation>
    <scope>NUCLEOTIDE SEQUENCE</scope>
</reference>
<organism evidence="2 3">
    <name type="scientific">Pleuronectes platessa</name>
    <name type="common">European plaice</name>
    <dbReference type="NCBI Taxonomy" id="8262"/>
    <lineage>
        <taxon>Eukaryota</taxon>
        <taxon>Metazoa</taxon>
        <taxon>Chordata</taxon>
        <taxon>Craniata</taxon>
        <taxon>Vertebrata</taxon>
        <taxon>Euteleostomi</taxon>
        <taxon>Actinopterygii</taxon>
        <taxon>Neopterygii</taxon>
        <taxon>Teleostei</taxon>
        <taxon>Neoteleostei</taxon>
        <taxon>Acanthomorphata</taxon>
        <taxon>Carangaria</taxon>
        <taxon>Pleuronectiformes</taxon>
        <taxon>Pleuronectoidei</taxon>
        <taxon>Pleuronectidae</taxon>
        <taxon>Pleuronectes</taxon>
    </lineage>
</organism>
<dbReference type="AlphaFoldDB" id="A0A9N7Y5G1"/>
<dbReference type="Proteomes" id="UP001153269">
    <property type="component" value="Unassembled WGS sequence"/>
</dbReference>